<dbReference type="PROSITE" id="PS50088">
    <property type="entry name" value="ANK_REPEAT"/>
    <property type="match status" value="1"/>
</dbReference>
<dbReference type="Gene3D" id="1.25.40.20">
    <property type="entry name" value="Ankyrin repeat-containing domain"/>
    <property type="match status" value="1"/>
</dbReference>
<feature type="compositionally biased region" description="Polar residues" evidence="8">
    <location>
        <begin position="295"/>
        <end position="329"/>
    </location>
</feature>
<keyword evidence="10" id="KW-1185">Reference proteome</keyword>
<dbReference type="InterPro" id="IPR051226">
    <property type="entry name" value="PP1_Regulatory_Subunit"/>
</dbReference>
<organism evidence="9 10">
    <name type="scientific">Callorhinchus milii</name>
    <name type="common">Ghost shark</name>
    <dbReference type="NCBI Taxonomy" id="7868"/>
    <lineage>
        <taxon>Eukaryota</taxon>
        <taxon>Metazoa</taxon>
        <taxon>Chordata</taxon>
        <taxon>Craniata</taxon>
        <taxon>Vertebrata</taxon>
        <taxon>Chondrichthyes</taxon>
        <taxon>Holocephali</taxon>
        <taxon>Chimaeriformes</taxon>
        <taxon>Callorhinchidae</taxon>
        <taxon>Callorhinchus</taxon>
    </lineage>
</organism>
<feature type="compositionally biased region" description="Basic and acidic residues" evidence="8">
    <location>
        <begin position="689"/>
        <end position="698"/>
    </location>
</feature>
<evidence type="ECO:0000313" key="9">
    <source>
        <dbReference type="Ensembl" id="ENSCMIP00000000495.1"/>
    </source>
</evidence>
<name>A0A4W3GD36_CALMI</name>
<evidence type="ECO:0000256" key="7">
    <source>
        <dbReference type="PROSITE-ProRule" id="PRU00023"/>
    </source>
</evidence>
<dbReference type="GO" id="GO:0005737">
    <property type="term" value="C:cytoplasm"/>
    <property type="evidence" value="ECO:0007669"/>
    <property type="project" value="UniProtKB-SubCell"/>
</dbReference>
<reference evidence="10" key="1">
    <citation type="journal article" date="2006" name="Science">
        <title>Ancient noncoding elements conserved in the human genome.</title>
        <authorList>
            <person name="Venkatesh B."/>
            <person name="Kirkness E.F."/>
            <person name="Loh Y.H."/>
            <person name="Halpern A.L."/>
            <person name="Lee A.P."/>
            <person name="Johnson J."/>
            <person name="Dandona N."/>
            <person name="Viswanathan L.D."/>
            <person name="Tay A."/>
            <person name="Venter J.C."/>
            <person name="Strausberg R.L."/>
            <person name="Brenner S."/>
        </authorList>
    </citation>
    <scope>NUCLEOTIDE SEQUENCE [LARGE SCALE GENOMIC DNA]</scope>
</reference>
<evidence type="ECO:0000256" key="4">
    <source>
        <dbReference type="ARBA" id="ARBA00022737"/>
    </source>
</evidence>
<feature type="compositionally biased region" description="Low complexity" evidence="8">
    <location>
        <begin position="249"/>
        <end position="289"/>
    </location>
</feature>
<dbReference type="Pfam" id="PF12796">
    <property type="entry name" value="Ank_2"/>
    <property type="match status" value="1"/>
</dbReference>
<evidence type="ECO:0000256" key="8">
    <source>
        <dbReference type="SAM" id="MobiDB-lite"/>
    </source>
</evidence>
<keyword evidence="4" id="KW-0677">Repeat</keyword>
<reference evidence="9" key="4">
    <citation type="submission" date="2025-08" db="UniProtKB">
        <authorList>
            <consortium name="Ensembl"/>
        </authorList>
    </citation>
    <scope>IDENTIFICATION</scope>
</reference>
<reference evidence="10" key="2">
    <citation type="journal article" date="2007" name="PLoS Biol.">
        <title>Survey sequencing and comparative analysis of the elephant shark (Callorhinchus milii) genome.</title>
        <authorList>
            <person name="Venkatesh B."/>
            <person name="Kirkness E.F."/>
            <person name="Loh Y.H."/>
            <person name="Halpern A.L."/>
            <person name="Lee A.P."/>
            <person name="Johnson J."/>
            <person name="Dandona N."/>
            <person name="Viswanathan L.D."/>
            <person name="Tay A."/>
            <person name="Venter J.C."/>
            <person name="Strausberg R.L."/>
            <person name="Brenner S."/>
        </authorList>
    </citation>
    <scope>NUCLEOTIDE SEQUENCE [LARGE SCALE GENOMIC DNA]</scope>
</reference>
<evidence type="ECO:0000256" key="5">
    <source>
        <dbReference type="ARBA" id="ARBA00023043"/>
    </source>
</evidence>
<feature type="compositionally biased region" description="Basic and acidic residues" evidence="8">
    <location>
        <begin position="558"/>
        <end position="596"/>
    </location>
</feature>
<keyword evidence="5 7" id="KW-0040">ANK repeat</keyword>
<evidence type="ECO:0000313" key="10">
    <source>
        <dbReference type="Proteomes" id="UP000314986"/>
    </source>
</evidence>
<evidence type="ECO:0000256" key="3">
    <source>
        <dbReference type="ARBA" id="ARBA00022490"/>
    </source>
</evidence>
<feature type="region of interest" description="Disordered" evidence="8">
    <location>
        <begin position="558"/>
        <end position="707"/>
    </location>
</feature>
<reference evidence="9" key="5">
    <citation type="submission" date="2025-09" db="UniProtKB">
        <authorList>
            <consortium name="Ensembl"/>
        </authorList>
    </citation>
    <scope>IDENTIFICATION</scope>
</reference>
<dbReference type="GO" id="GO:0004857">
    <property type="term" value="F:enzyme inhibitor activity"/>
    <property type="evidence" value="ECO:0007669"/>
    <property type="project" value="TreeGrafter"/>
</dbReference>
<feature type="compositionally biased region" description="Basic and acidic residues" evidence="8">
    <location>
        <begin position="204"/>
        <end position="216"/>
    </location>
</feature>
<dbReference type="Ensembl" id="ENSCMIT00000000533.1">
    <property type="protein sequence ID" value="ENSCMIP00000000495.1"/>
    <property type="gene ID" value="ENSCMIG00000000348.1"/>
</dbReference>
<feature type="compositionally biased region" description="Basic and acidic residues" evidence="8">
    <location>
        <begin position="181"/>
        <end position="196"/>
    </location>
</feature>
<evidence type="ECO:0000256" key="2">
    <source>
        <dbReference type="ARBA" id="ARBA00022473"/>
    </source>
</evidence>
<keyword evidence="3" id="KW-0963">Cytoplasm</keyword>
<dbReference type="AlphaFoldDB" id="A0A4W3GD36"/>
<dbReference type="GO" id="GO:0019208">
    <property type="term" value="F:phosphatase regulator activity"/>
    <property type="evidence" value="ECO:0007669"/>
    <property type="project" value="TreeGrafter"/>
</dbReference>
<feature type="compositionally biased region" description="Basic and acidic residues" evidence="8">
    <location>
        <begin position="510"/>
        <end position="519"/>
    </location>
</feature>
<reference evidence="10" key="3">
    <citation type="journal article" date="2014" name="Nature">
        <title>Elephant shark genome provides unique insights into gnathostome evolution.</title>
        <authorList>
            <consortium name="International Elephant Shark Genome Sequencing Consortium"/>
            <person name="Venkatesh B."/>
            <person name="Lee A.P."/>
            <person name="Ravi V."/>
            <person name="Maurya A.K."/>
            <person name="Lian M.M."/>
            <person name="Swann J.B."/>
            <person name="Ohta Y."/>
            <person name="Flajnik M.F."/>
            <person name="Sutoh Y."/>
            <person name="Kasahara M."/>
            <person name="Hoon S."/>
            <person name="Gangu V."/>
            <person name="Roy S.W."/>
            <person name="Irimia M."/>
            <person name="Korzh V."/>
            <person name="Kondrychyn I."/>
            <person name="Lim Z.W."/>
            <person name="Tay B.H."/>
            <person name="Tohari S."/>
            <person name="Kong K.W."/>
            <person name="Ho S."/>
            <person name="Lorente-Galdos B."/>
            <person name="Quilez J."/>
            <person name="Marques-Bonet T."/>
            <person name="Raney B.J."/>
            <person name="Ingham P.W."/>
            <person name="Tay A."/>
            <person name="Hillier L.W."/>
            <person name="Minx P."/>
            <person name="Boehm T."/>
            <person name="Wilson R.K."/>
            <person name="Brenner S."/>
            <person name="Warren W.C."/>
        </authorList>
    </citation>
    <scope>NUCLEOTIDE SEQUENCE [LARGE SCALE GENOMIC DNA]</scope>
</reference>
<evidence type="ECO:0000256" key="1">
    <source>
        <dbReference type="ARBA" id="ARBA00004496"/>
    </source>
</evidence>
<dbReference type="InterPro" id="IPR036770">
    <property type="entry name" value="Ankyrin_rpt-contain_sf"/>
</dbReference>
<feature type="compositionally biased region" description="Basic residues" evidence="8">
    <location>
        <begin position="520"/>
        <end position="530"/>
    </location>
</feature>
<accession>A0A4W3GD36</accession>
<comment type="subcellular location">
    <subcellularLocation>
        <location evidence="1">Cytoplasm</location>
    </subcellularLocation>
</comment>
<dbReference type="PANTHER" id="PTHR24179:SF21">
    <property type="entry name" value="MYOSIN BINDING SUBUNIT, ISOFORM O"/>
    <property type="match status" value="1"/>
</dbReference>
<feature type="region of interest" description="Disordered" evidence="8">
    <location>
        <begin position="147"/>
        <end position="462"/>
    </location>
</feature>
<dbReference type="SMART" id="SM00248">
    <property type="entry name" value="ANK"/>
    <property type="match status" value="2"/>
</dbReference>
<dbReference type="Proteomes" id="UP000314986">
    <property type="component" value="Unassembled WGS sequence"/>
</dbReference>
<comment type="similarity">
    <text evidence="6">Belongs to the NRARP family.</text>
</comment>
<feature type="compositionally biased region" description="Polar residues" evidence="8">
    <location>
        <begin position="336"/>
        <end position="354"/>
    </location>
</feature>
<feature type="region of interest" description="Disordered" evidence="8">
    <location>
        <begin position="474"/>
        <end position="538"/>
    </location>
</feature>
<feature type="compositionally biased region" description="Basic and acidic residues" evidence="8">
    <location>
        <begin position="637"/>
        <end position="655"/>
    </location>
</feature>
<dbReference type="SUPFAM" id="SSF48403">
    <property type="entry name" value="Ankyrin repeat"/>
    <property type="match status" value="1"/>
</dbReference>
<dbReference type="PROSITE" id="PS50297">
    <property type="entry name" value="ANK_REP_REGION"/>
    <property type="match status" value="1"/>
</dbReference>
<dbReference type="Gene3D" id="6.10.140.390">
    <property type="match status" value="1"/>
</dbReference>
<dbReference type="InterPro" id="IPR002110">
    <property type="entry name" value="Ankyrin_rpt"/>
</dbReference>
<sequence>MKVGRPCTQQLPAASGPSPRVDVSSARGAEEVLMTVDARQWLNSGTVRDVRHPVSGASALHVAAAKGYLGVIKLLLQAGCDVHSVDADGWTPLHAASHWGQAEACRLVADSVSLSATSTMGQTPFDVAEENLLEILEEIQQQQRLKMEKEQKADVRGSLIDSNPFQPPQRRARRTSISRLSSKEKVWIQDKERRPLEPVPLPPLEHEETRSREKRQSSYHKPSHIGPGAETEKAKSHQARKGHNSGSSINPGNGITNPGNTNPGIGITNSGINNPGNTNTGTGITNLGIAKMGITNPSTGRMGITNPSTGRMGITNPSTGKMGITNPSTDKMGITNPGTGRISITNPGITNPNTGRIGITNPGITDSSTGRMGITNPGITDPGTGRTGITNLGTGRIGITNPSTGRMGIANPGTGRMGITNTAITDPGTGRTGITSLGTGRMGTGTTGTTTGTTSSMDQEKGVALTQRPFTVGEGEKLSPVSRNQPEKTSDVIPAATELRERRRSYLIPVRDEESEAQRKARSRHARQSRRSTQGVTLTDLKEAEKIVGIHSEKKAVELESEKEKAKEKEREKELNSKDTFKYRQARSKEGEERNWRSCLANQHSSDRLGLNSATADPRPRSNVLPNSCRDYFQQPDNKETVRSRDEEKESDETTMKSYNSRDRRRAHGKRRTTGGQNPVPEVSSSLRAKNERLKDENGALITKLSK</sequence>
<evidence type="ECO:0000256" key="6">
    <source>
        <dbReference type="ARBA" id="ARBA00038386"/>
    </source>
</evidence>
<feature type="compositionally biased region" description="Basic residues" evidence="8">
    <location>
        <begin position="663"/>
        <end position="673"/>
    </location>
</feature>
<dbReference type="FunFam" id="1.25.40.20:FF:000004">
    <property type="entry name" value="Phosphatase 1 regulatory subunit 12A"/>
    <property type="match status" value="1"/>
</dbReference>
<feature type="repeat" description="ANK" evidence="7">
    <location>
        <begin position="55"/>
        <end position="87"/>
    </location>
</feature>
<dbReference type="GeneTree" id="ENSGT00940000156120"/>
<keyword evidence="2" id="KW-0217">Developmental protein</keyword>
<feature type="region of interest" description="Disordered" evidence="8">
    <location>
        <begin position="1"/>
        <end position="23"/>
    </location>
</feature>
<protein>
    <submittedName>
        <fullName evidence="9">Protein phosphatase 1 regulatory subunit 12A-like</fullName>
    </submittedName>
</protein>
<proteinExistence type="inferred from homology"/>
<dbReference type="PANTHER" id="PTHR24179">
    <property type="entry name" value="PROTEIN PHOSPHATASE 1 REGULATORY SUBUNIT 12"/>
    <property type="match status" value="1"/>
</dbReference>